<evidence type="ECO:0000313" key="2">
    <source>
        <dbReference type="EMBL" id="GAX14568.1"/>
    </source>
</evidence>
<comment type="caution">
    <text evidence="2">The sequence shown here is derived from an EMBL/GenBank/DDBJ whole genome shotgun (WGS) entry which is preliminary data.</text>
</comment>
<gene>
    <name evidence="2" type="ORF">FisN_6Lh346</name>
</gene>
<reference evidence="2 3" key="1">
    <citation type="journal article" date="2015" name="Plant Cell">
        <title>Oil accumulation by the oleaginous diatom Fistulifera solaris as revealed by the genome and transcriptome.</title>
        <authorList>
            <person name="Tanaka T."/>
            <person name="Maeda Y."/>
            <person name="Veluchamy A."/>
            <person name="Tanaka M."/>
            <person name="Abida H."/>
            <person name="Marechal E."/>
            <person name="Bowler C."/>
            <person name="Muto M."/>
            <person name="Sunaga Y."/>
            <person name="Tanaka M."/>
            <person name="Yoshino T."/>
            <person name="Taniguchi T."/>
            <person name="Fukuda Y."/>
            <person name="Nemoto M."/>
            <person name="Matsumoto M."/>
            <person name="Wong P.S."/>
            <person name="Aburatani S."/>
            <person name="Fujibuchi W."/>
        </authorList>
    </citation>
    <scope>NUCLEOTIDE SEQUENCE [LARGE SCALE GENOMIC DNA]</scope>
    <source>
        <strain evidence="2 3">JPCC DA0580</strain>
    </source>
</reference>
<feature type="compositionally biased region" description="Polar residues" evidence="1">
    <location>
        <begin position="150"/>
        <end position="163"/>
    </location>
</feature>
<feature type="region of interest" description="Disordered" evidence="1">
    <location>
        <begin position="65"/>
        <end position="84"/>
    </location>
</feature>
<feature type="region of interest" description="Disordered" evidence="1">
    <location>
        <begin position="143"/>
        <end position="267"/>
    </location>
</feature>
<feature type="region of interest" description="Disordered" evidence="1">
    <location>
        <begin position="1"/>
        <end position="46"/>
    </location>
</feature>
<feature type="compositionally biased region" description="Pro residues" evidence="1">
    <location>
        <begin position="181"/>
        <end position="197"/>
    </location>
</feature>
<dbReference type="OrthoDB" id="49154at2759"/>
<dbReference type="InParanoid" id="A0A1Z5JLA8"/>
<name>A0A1Z5JLA8_FISSO</name>
<sequence>MQCCNYSMDNARETGFSGEDLDADLAGGDEATKSERKRQRERQRRSDLANAFDELAAILSLIDPEESSESMSYRQQKRRRKSVGDAVDLDTVDNAGSTRLDLIGKSVDVLRRLHNENMELRRIHHNGEEKDDKEVLVMVPTLTPVDNDHGSGTTNSPSETAARTSAPFPHQPYYSHQSPPSLGPPAMPYHQGHPPPDYRGYYASPPNHMPPHMHRNYGPSYPNGPNWMSGGHQPFFHPPPGNQYPSPPQHDENVQASRSIHSQGSAG</sequence>
<keyword evidence="3" id="KW-1185">Reference proteome</keyword>
<feature type="compositionally biased region" description="Polar residues" evidence="1">
    <location>
        <begin position="254"/>
        <end position="267"/>
    </location>
</feature>
<evidence type="ECO:0008006" key="4">
    <source>
        <dbReference type="Google" id="ProtNLM"/>
    </source>
</evidence>
<evidence type="ECO:0000256" key="1">
    <source>
        <dbReference type="SAM" id="MobiDB-lite"/>
    </source>
</evidence>
<protein>
    <recommendedName>
        <fullName evidence="4">BHLH domain-containing protein</fullName>
    </recommendedName>
</protein>
<proteinExistence type="predicted"/>
<dbReference type="Proteomes" id="UP000198406">
    <property type="component" value="Unassembled WGS sequence"/>
</dbReference>
<accession>A0A1Z5JLA8</accession>
<feature type="compositionally biased region" description="Pro residues" evidence="1">
    <location>
        <begin position="236"/>
        <end position="248"/>
    </location>
</feature>
<dbReference type="AlphaFoldDB" id="A0A1Z5JLA8"/>
<dbReference type="EMBL" id="BDSP01000081">
    <property type="protein sequence ID" value="GAX14568.1"/>
    <property type="molecule type" value="Genomic_DNA"/>
</dbReference>
<organism evidence="2 3">
    <name type="scientific">Fistulifera solaris</name>
    <name type="common">Oleaginous diatom</name>
    <dbReference type="NCBI Taxonomy" id="1519565"/>
    <lineage>
        <taxon>Eukaryota</taxon>
        <taxon>Sar</taxon>
        <taxon>Stramenopiles</taxon>
        <taxon>Ochrophyta</taxon>
        <taxon>Bacillariophyta</taxon>
        <taxon>Bacillariophyceae</taxon>
        <taxon>Bacillariophycidae</taxon>
        <taxon>Naviculales</taxon>
        <taxon>Naviculaceae</taxon>
        <taxon>Fistulifera</taxon>
    </lineage>
</organism>
<evidence type="ECO:0000313" key="3">
    <source>
        <dbReference type="Proteomes" id="UP000198406"/>
    </source>
</evidence>